<dbReference type="SUPFAM" id="SSF50156">
    <property type="entry name" value="PDZ domain-like"/>
    <property type="match status" value="1"/>
</dbReference>
<evidence type="ECO:0000259" key="10">
    <source>
        <dbReference type="SMART" id="SM00245"/>
    </source>
</evidence>
<comment type="similarity">
    <text evidence="2 7">Belongs to the peptidase S41B family.</text>
</comment>
<comment type="caution">
    <text evidence="12">The sequence shown here is derived from an EMBL/GenBank/DDBJ whole genome shotgun (WGS) entry which is preliminary data.</text>
</comment>
<evidence type="ECO:0000256" key="9">
    <source>
        <dbReference type="SAM" id="MobiDB-lite"/>
    </source>
</evidence>
<evidence type="ECO:0000313" key="14">
    <source>
        <dbReference type="Proteomes" id="UP000629870"/>
    </source>
</evidence>
<protein>
    <recommendedName>
        <fullName evidence="7">Tricorn protease homolog</fullName>
        <ecNumber evidence="7">3.4.21.-</ecNumber>
    </recommendedName>
</protein>
<dbReference type="Gene3D" id="3.30.750.44">
    <property type="match status" value="1"/>
</dbReference>
<dbReference type="SUPFAM" id="SSF82171">
    <property type="entry name" value="DPP6 N-terminal domain-like"/>
    <property type="match status" value="1"/>
</dbReference>
<dbReference type="InterPro" id="IPR028204">
    <property type="entry name" value="Tricorn_C1"/>
</dbReference>
<dbReference type="Gene3D" id="2.30.42.10">
    <property type="match status" value="1"/>
</dbReference>
<reference evidence="11 14" key="2">
    <citation type="submission" date="2020-08" db="EMBL/GenBank/DDBJ databases">
        <title>Genomic Encyclopedia of Type Strains, Phase IV (KMG-IV): sequencing the most valuable type-strain genomes for metagenomic binning, comparative biology and taxonomic classification.</title>
        <authorList>
            <person name="Goeker M."/>
        </authorList>
    </citation>
    <scope>NUCLEOTIDE SEQUENCE [LARGE SCALE GENOMIC DNA]</scope>
    <source>
        <strain evidence="11 14">DSM 12027</strain>
    </source>
</reference>
<feature type="active site" description="Charge relay system" evidence="8">
    <location>
        <position position="1005"/>
    </location>
</feature>
<dbReference type="SMART" id="SM00245">
    <property type="entry name" value="TSPc"/>
    <property type="match status" value="1"/>
</dbReference>
<evidence type="ECO:0000256" key="8">
    <source>
        <dbReference type="PIRSR" id="PIRSR036421-1"/>
    </source>
</evidence>
<keyword evidence="3 7" id="KW-0963">Cytoplasm</keyword>
<dbReference type="EMBL" id="VDMO01000010">
    <property type="protein sequence ID" value="TNM70907.1"/>
    <property type="molecule type" value="Genomic_DNA"/>
</dbReference>
<gene>
    <name evidence="12" type="ORF">FHR04_10475</name>
    <name evidence="11" type="ORF">HNQ04_000359</name>
</gene>
<dbReference type="PANTHER" id="PTHR43253:SF1">
    <property type="entry name" value="TRICORN PROTEASE HOMOLOG 2-RELATED"/>
    <property type="match status" value="1"/>
</dbReference>
<dbReference type="Pfam" id="PF26549">
    <property type="entry name" value="Tricorn_N"/>
    <property type="match status" value="1"/>
</dbReference>
<evidence type="ECO:0000256" key="5">
    <source>
        <dbReference type="ARBA" id="ARBA00022801"/>
    </source>
</evidence>
<dbReference type="EC" id="3.4.21.-" evidence="7"/>
<dbReference type="InterPro" id="IPR029414">
    <property type="entry name" value="Tricorn_PDZ"/>
</dbReference>
<dbReference type="GO" id="GO:0005737">
    <property type="term" value="C:cytoplasm"/>
    <property type="evidence" value="ECO:0007669"/>
    <property type="project" value="UniProtKB-SubCell"/>
</dbReference>
<evidence type="ECO:0000313" key="13">
    <source>
        <dbReference type="Proteomes" id="UP000313988"/>
    </source>
</evidence>
<dbReference type="Pfam" id="PF14684">
    <property type="entry name" value="Tricorn_C1"/>
    <property type="match status" value="1"/>
</dbReference>
<dbReference type="OrthoDB" id="9815657at2"/>
<dbReference type="PIRSF" id="PIRSF036421">
    <property type="entry name" value="Tricorn_protease"/>
    <property type="match status" value="1"/>
</dbReference>
<dbReference type="InterPro" id="IPR005151">
    <property type="entry name" value="Tail-specific_protease"/>
</dbReference>
<dbReference type="Pfam" id="PF26550">
    <property type="entry name" value="Tricorn_2nd"/>
    <property type="match status" value="1"/>
</dbReference>
<dbReference type="InterPro" id="IPR012393">
    <property type="entry name" value="Tricorn_protease"/>
</dbReference>
<keyword evidence="4 7" id="KW-0645">Protease</keyword>
<dbReference type="Gene3D" id="2.120.10.60">
    <property type="entry name" value="Tricorn protease N-terminal domain"/>
    <property type="match status" value="1"/>
</dbReference>
<feature type="region of interest" description="Disordered" evidence="9">
    <location>
        <begin position="509"/>
        <end position="542"/>
    </location>
</feature>
<dbReference type="RefSeq" id="WP_139403116.1">
    <property type="nucleotide sequence ID" value="NZ_JACHEW010000001.1"/>
</dbReference>
<evidence type="ECO:0000313" key="12">
    <source>
        <dbReference type="EMBL" id="TNM70907.1"/>
    </source>
</evidence>
<reference evidence="12 13" key="1">
    <citation type="submission" date="2019-06" db="EMBL/GenBank/DDBJ databases">
        <title>Genome sequence of Deinococcus radiopugnans ATCC 19172.</title>
        <authorList>
            <person name="Maclea K.S."/>
            <person name="Maynard C.R."/>
        </authorList>
    </citation>
    <scope>NUCLEOTIDE SEQUENCE [LARGE SCALE GENOMIC DNA]</scope>
    <source>
        <strain evidence="12 13">ATCC 19172</strain>
    </source>
</reference>
<evidence type="ECO:0000256" key="3">
    <source>
        <dbReference type="ARBA" id="ARBA00022490"/>
    </source>
</evidence>
<dbReference type="InterPro" id="IPR036034">
    <property type="entry name" value="PDZ_sf"/>
</dbReference>
<evidence type="ECO:0000256" key="6">
    <source>
        <dbReference type="ARBA" id="ARBA00022825"/>
    </source>
</evidence>
<dbReference type="GO" id="GO:0006508">
    <property type="term" value="P:proteolysis"/>
    <property type="evidence" value="ECO:0007669"/>
    <property type="project" value="UniProtKB-UniRule"/>
</dbReference>
<proteinExistence type="inferred from homology"/>
<dbReference type="CDD" id="cd07562">
    <property type="entry name" value="Peptidase_S41_TRI"/>
    <property type="match status" value="1"/>
</dbReference>
<dbReference type="PANTHER" id="PTHR43253">
    <property type="entry name" value="TRICORN PROTEASE HOMOLOG 2-RELATED"/>
    <property type="match status" value="1"/>
</dbReference>
<name>A0A5C4Y4V3_9DEIO</name>
<sequence>MSLPETLLLRQPALSAEHLAFVYAGDLWLADHRGQNVRRLTATPSYKQTPHFSPDGQVVAFSGNDDGAASVYAVPVEGGTPRRLTYHPGDDLVRGWTPTGEVLFASARHTISARVRRLYTLSLEGGHPAALPMPMAERGAFSQDGRLAYTPFAEPFWSWKRYRGGMTVPIRLLDLDTLDETEVPHENATDTFPCWLEGKVYFLSDRRGVVNVWQHEPGTGDVRQMTFHDDFDVRSLTAGAGRLAYEQGGRVHLLTPGEAPEPLQITVSADLPNLRPRRVKAAPHVTSFGLSPTGARAVFAARGEIVTVPAGKGDPRTLTNTPGVFARDPAWSPHGQAVAYLSDEGGEYRLVVADQKGAVLRTCPLSETPTFFYSPLWSPDGTRIAFTDKALNLSYVVLETGEVKQVDTDTYDHPQRSLDPAWSPDGQWLTYTRRLPNHLRAVFVHDVPRGESHQVSDGMSDAVSARFSRDGRLLYFAASVNYGLNTGWLDMTSYDRPVTRSLYVAVLRRDDPSPLAPQSDEEPETRPPEADAPAAAHSPEPVRIDLDGLGQRIVALPVPPGEYSRLEPAEDRLFYLERDPTAEVNPEQAPERHVLRVWDTGKREAREFLPGVSDYRVSADGKKLLYASGQPVTYAVVGVADAPKPEDGRLDLDRAEVRVEPRAEWAQIFEEGVRIHRDFFYDPAMHGLDWAAVAERYRAFLPHVGHREDLNFLLAELSGELVVGHAYVAGGDVPRGEDARVGLLGADYELADGRYRFRRIFSGLNWNPDLRAPLTEPGVNVRDGEYLLAVNGRPLRAADNLYALFEQTAERVTELRVGPTPDEADARTVTVRPVADERRLRLRAWIEANRRRVDELSGGRVAYVYMADTARAGYEAFNRYYFSQLDRQGVVLDERFNGGGSVADYVVDLLDRPLLSLWATREGRPFASPNASIFGPKAMVINELAGSGGDALPHFFRRRGLGPIVGKRTWGGLIGIYDYPPLIDGGMLTSPRLAIFSPEGEWEVENVGVAPDIEVEFTTKLAAQGRDPQLERAVELVLTALEANPQRRVPRPAPDPRAVREPAANGAPAPDAARY</sequence>
<feature type="active site" description="Charge relay system" evidence="8">
    <location>
        <position position="725"/>
    </location>
</feature>
<evidence type="ECO:0000256" key="2">
    <source>
        <dbReference type="ARBA" id="ARBA00008524"/>
    </source>
</evidence>
<keyword evidence="6 7" id="KW-0720">Serine protease</keyword>
<dbReference type="Pfam" id="PF03572">
    <property type="entry name" value="Peptidase_S41"/>
    <property type="match status" value="1"/>
</dbReference>
<evidence type="ECO:0000256" key="1">
    <source>
        <dbReference type="ARBA" id="ARBA00004496"/>
    </source>
</evidence>
<accession>A0A5C4Y4V3</accession>
<evidence type="ECO:0000256" key="4">
    <source>
        <dbReference type="ARBA" id="ARBA00022670"/>
    </source>
</evidence>
<dbReference type="EMBL" id="JACHEW010000001">
    <property type="protein sequence ID" value="MBB6015135.1"/>
    <property type="molecule type" value="Genomic_DNA"/>
</dbReference>
<dbReference type="Proteomes" id="UP000313988">
    <property type="component" value="Unassembled WGS sequence"/>
</dbReference>
<evidence type="ECO:0000256" key="7">
    <source>
        <dbReference type="PIRNR" id="PIRNR036421"/>
    </source>
</evidence>
<evidence type="ECO:0000313" key="11">
    <source>
        <dbReference type="EMBL" id="MBB6015135.1"/>
    </source>
</evidence>
<organism evidence="12 13">
    <name type="scientific">Deinococcus radiopugnans ATCC 19172</name>
    <dbReference type="NCBI Taxonomy" id="585398"/>
    <lineage>
        <taxon>Bacteria</taxon>
        <taxon>Thermotogati</taxon>
        <taxon>Deinococcota</taxon>
        <taxon>Deinococci</taxon>
        <taxon>Deinococcales</taxon>
        <taxon>Deinococcaceae</taxon>
        <taxon>Deinococcus</taxon>
    </lineage>
</organism>
<dbReference type="InterPro" id="IPR029045">
    <property type="entry name" value="ClpP/crotonase-like_dom_sf"/>
</dbReference>
<keyword evidence="14" id="KW-1185">Reference proteome</keyword>
<dbReference type="AlphaFoldDB" id="A0A5C4Y4V3"/>
<dbReference type="Proteomes" id="UP000629870">
    <property type="component" value="Unassembled WGS sequence"/>
</dbReference>
<dbReference type="Gene3D" id="2.130.10.10">
    <property type="entry name" value="YVTN repeat-like/Quinoprotein amine dehydrogenase"/>
    <property type="match status" value="1"/>
</dbReference>
<feature type="active site" description="Nucleophile" evidence="8">
    <location>
        <position position="947"/>
    </location>
</feature>
<dbReference type="Gene3D" id="3.90.226.10">
    <property type="entry name" value="2-enoyl-CoA Hydratase, Chain A, domain 1"/>
    <property type="match status" value="1"/>
</dbReference>
<feature type="compositionally biased region" description="Low complexity" evidence="9">
    <location>
        <begin position="1061"/>
        <end position="1075"/>
    </location>
</feature>
<keyword evidence="5 7" id="KW-0378">Hydrolase</keyword>
<dbReference type="SUPFAM" id="SSF52096">
    <property type="entry name" value="ClpP/crotonase"/>
    <property type="match status" value="1"/>
</dbReference>
<dbReference type="Pfam" id="PF14685">
    <property type="entry name" value="PDZ_Tricorn"/>
    <property type="match status" value="1"/>
</dbReference>
<feature type="domain" description="Tail specific protease" evidence="10">
    <location>
        <begin position="824"/>
        <end position="1016"/>
    </location>
</feature>
<feature type="region of interest" description="Disordered" evidence="9">
    <location>
        <begin position="1044"/>
        <end position="1075"/>
    </location>
</feature>
<comment type="subcellular location">
    <subcellularLocation>
        <location evidence="1 7">Cytoplasm</location>
    </subcellularLocation>
</comment>
<dbReference type="InterPro" id="IPR015943">
    <property type="entry name" value="WD40/YVTN_repeat-like_dom_sf"/>
</dbReference>
<dbReference type="GO" id="GO:0008236">
    <property type="term" value="F:serine-type peptidase activity"/>
    <property type="evidence" value="ECO:0007669"/>
    <property type="project" value="UniProtKB-UniRule"/>
</dbReference>
<comment type="function">
    <text evidence="7">Degrades oligopeptides.</text>
</comment>